<keyword evidence="8" id="KW-0732">Signal</keyword>
<dbReference type="NCBIfam" id="TIGR04056">
    <property type="entry name" value="OMP_RagA_SusC"/>
    <property type="match status" value="1"/>
</dbReference>
<keyword evidence="5 7" id="KW-0472">Membrane</keyword>
<dbReference type="RefSeq" id="WP_138730259.1">
    <property type="nucleotide sequence ID" value="NZ_SRMP02000008.1"/>
</dbReference>
<dbReference type="InterPro" id="IPR012910">
    <property type="entry name" value="Plug_dom"/>
</dbReference>
<evidence type="ECO:0000256" key="1">
    <source>
        <dbReference type="ARBA" id="ARBA00004571"/>
    </source>
</evidence>
<evidence type="ECO:0000256" key="4">
    <source>
        <dbReference type="ARBA" id="ARBA00022692"/>
    </source>
</evidence>
<dbReference type="PROSITE" id="PS52016">
    <property type="entry name" value="TONB_DEPENDENT_REC_3"/>
    <property type="match status" value="1"/>
</dbReference>
<evidence type="ECO:0000256" key="6">
    <source>
        <dbReference type="ARBA" id="ARBA00023237"/>
    </source>
</evidence>
<feature type="chain" id="PRO_5047032403" evidence="8">
    <location>
        <begin position="26"/>
        <end position="1046"/>
    </location>
</feature>
<keyword evidence="4 7" id="KW-0812">Transmembrane</keyword>
<keyword evidence="11" id="KW-1185">Reference proteome</keyword>
<dbReference type="Pfam" id="PF07715">
    <property type="entry name" value="Plug"/>
    <property type="match status" value="1"/>
</dbReference>
<evidence type="ECO:0000256" key="5">
    <source>
        <dbReference type="ARBA" id="ARBA00023136"/>
    </source>
</evidence>
<keyword evidence="2 7" id="KW-0813">Transport</keyword>
<protein>
    <submittedName>
        <fullName evidence="10">SusC/RagA family TonB-linked outer membrane protein</fullName>
    </submittedName>
</protein>
<evidence type="ECO:0000256" key="7">
    <source>
        <dbReference type="PROSITE-ProRule" id="PRU01360"/>
    </source>
</evidence>
<dbReference type="InterPro" id="IPR039426">
    <property type="entry name" value="TonB-dep_rcpt-like"/>
</dbReference>
<evidence type="ECO:0000313" key="11">
    <source>
        <dbReference type="Proteomes" id="UP001517367"/>
    </source>
</evidence>
<gene>
    <name evidence="10" type="ORF">E5L68_006580</name>
</gene>
<organism evidence="10 11">
    <name type="scientific">Pedobacter helvus</name>
    <dbReference type="NCBI Taxonomy" id="2563444"/>
    <lineage>
        <taxon>Bacteria</taxon>
        <taxon>Pseudomonadati</taxon>
        <taxon>Bacteroidota</taxon>
        <taxon>Sphingobacteriia</taxon>
        <taxon>Sphingobacteriales</taxon>
        <taxon>Sphingobacteriaceae</taxon>
        <taxon>Pedobacter</taxon>
    </lineage>
</organism>
<dbReference type="Pfam" id="PF13715">
    <property type="entry name" value="CarbopepD_reg_2"/>
    <property type="match status" value="1"/>
</dbReference>
<dbReference type="Gene3D" id="2.40.170.20">
    <property type="entry name" value="TonB-dependent receptor, beta-barrel domain"/>
    <property type="match status" value="1"/>
</dbReference>
<evidence type="ECO:0000259" key="9">
    <source>
        <dbReference type="Pfam" id="PF07715"/>
    </source>
</evidence>
<dbReference type="InterPro" id="IPR036942">
    <property type="entry name" value="Beta-barrel_TonB_sf"/>
</dbReference>
<comment type="similarity">
    <text evidence="7">Belongs to the TonB-dependent receptor family.</text>
</comment>
<name>A0ABW9JF80_9SPHI</name>
<evidence type="ECO:0000256" key="8">
    <source>
        <dbReference type="SAM" id="SignalP"/>
    </source>
</evidence>
<dbReference type="SUPFAM" id="SSF49464">
    <property type="entry name" value="Carboxypeptidase regulatory domain-like"/>
    <property type="match status" value="1"/>
</dbReference>
<dbReference type="PROSITE" id="PS00018">
    <property type="entry name" value="EF_HAND_1"/>
    <property type="match status" value="1"/>
</dbReference>
<reference evidence="10 11" key="1">
    <citation type="submission" date="2024-12" db="EMBL/GenBank/DDBJ databases">
        <authorList>
            <person name="Hu S."/>
        </authorList>
    </citation>
    <scope>NUCLEOTIDE SEQUENCE [LARGE SCALE GENOMIC DNA]</scope>
    <source>
        <strain evidence="10 11">P-25</strain>
    </source>
</reference>
<feature type="domain" description="TonB-dependent receptor plug" evidence="9">
    <location>
        <begin position="121"/>
        <end position="229"/>
    </location>
</feature>
<dbReference type="InterPro" id="IPR018247">
    <property type="entry name" value="EF_Hand_1_Ca_BS"/>
</dbReference>
<dbReference type="Gene3D" id="2.170.130.10">
    <property type="entry name" value="TonB-dependent receptor, plug domain"/>
    <property type="match status" value="1"/>
</dbReference>
<keyword evidence="3 7" id="KW-1134">Transmembrane beta strand</keyword>
<proteinExistence type="inferred from homology"/>
<dbReference type="InterPro" id="IPR008969">
    <property type="entry name" value="CarboxyPept-like_regulatory"/>
</dbReference>
<evidence type="ECO:0000256" key="3">
    <source>
        <dbReference type="ARBA" id="ARBA00022452"/>
    </source>
</evidence>
<keyword evidence="6 7" id="KW-0998">Cell outer membrane</keyword>
<sequence length="1046" mass="116528">MQKLLKTSRLLLLLLCCFGATSLYAQQELKQISGTVVDEEGEALVGVYIRVKEDTKRGVASDKDGKFSIRAKENETIIFTIVGYLQRQILAKNLGAAPIKLRPDPKALQEVVVIGYGQVKKEDLTGSVGQVKIEEMTKAPVTSFEEALAGRIAGVQVSSNSGQPGDDINITIRGGNSITQSNAPLYVVDGFPIEDFNASSISPDEIESISILKDASATAIYGTRGANGVIILETKKGKIGKPVVSYNGFVGYHEPTKKMEMMSPYDFVRYQLDRDFTAMSEVYLTNENLTLEDYRNAEPIDWQDQLFQSALAHNHSLALRGGTAQTKYSFSTNFADQKGVILNSGVNRKQLRASVDQSINAKLKVAFNISYAHDKNYGQTVATQASSSNAYASYLMYRVWGYRPLNTGDADLFEDLFDEDADETTSLLVMNPIISTRNEIRQQSRNTLNINAGITYDFAKDFKLNVRGGYNNRLTRSEAFNNSQTYRGFPSPNNLAGVNGSYREITLNDWVNENTLSYRKTINRDNRFDVLVGATVQGTDRNDYGFNAINIPNEELGLRALELGIPNNLISTASRNTLLSFLGRANYNFKSKYLFTASFRVDGSSKFAKENRWAYFPSGAFAWQMGKEKFMRNIKAISDAKLRISYGVTGNNRINDFARFMGLNIGDYYSFNGEIPNYAIVIDELGNNDIKWERTSQLDIGYEISLFKNRISLVVDAYKKVTSDLLLNANAPLSSGFNRVIRNIGKIQNTGLEFTLSTVNVKTKNFSWSSDFNISFNRNKVLALADGESSMLTNVTFTGDYNGTPLYFAQVGKPVASFYGVVWDGNYQYADFIERADGSYQLKPGIATNGNATVKPGDIKYIDQNGDGIVNEKDMVIIGRGLPKHIGGFNNNFTYKNFALNVFFQWSYGNDIMNANRLMLEGNPANRPNLNQFASYNNRWTPENQNNTYYAIDGAGPRGVYSTRTLEDGSFLRLKTVQLSYSLPKKVISGISGMQLYISGQNLYTWSNYSGMDPEVSTKNSILTPGFDYSAYARNRITTLGLKVIF</sequence>
<dbReference type="SUPFAM" id="SSF56935">
    <property type="entry name" value="Porins"/>
    <property type="match status" value="1"/>
</dbReference>
<evidence type="ECO:0000313" key="10">
    <source>
        <dbReference type="EMBL" id="MFN0291049.1"/>
    </source>
</evidence>
<comment type="subcellular location">
    <subcellularLocation>
        <location evidence="1 7">Cell outer membrane</location>
        <topology evidence="1 7">Multi-pass membrane protein</topology>
    </subcellularLocation>
</comment>
<feature type="signal peptide" evidence="8">
    <location>
        <begin position="1"/>
        <end position="25"/>
    </location>
</feature>
<dbReference type="NCBIfam" id="TIGR04057">
    <property type="entry name" value="SusC_RagA_signa"/>
    <property type="match status" value="1"/>
</dbReference>
<evidence type="ECO:0000256" key="2">
    <source>
        <dbReference type="ARBA" id="ARBA00022448"/>
    </source>
</evidence>
<dbReference type="InterPro" id="IPR023997">
    <property type="entry name" value="TonB-dep_OMP_SusC/RagA_CS"/>
</dbReference>
<dbReference type="Proteomes" id="UP001517367">
    <property type="component" value="Unassembled WGS sequence"/>
</dbReference>
<comment type="caution">
    <text evidence="10">The sequence shown here is derived from an EMBL/GenBank/DDBJ whole genome shotgun (WGS) entry which is preliminary data.</text>
</comment>
<dbReference type="EMBL" id="SRMP02000008">
    <property type="protein sequence ID" value="MFN0291049.1"/>
    <property type="molecule type" value="Genomic_DNA"/>
</dbReference>
<dbReference type="InterPro" id="IPR023996">
    <property type="entry name" value="TonB-dep_OMP_SusC/RagA"/>
</dbReference>
<dbReference type="InterPro" id="IPR037066">
    <property type="entry name" value="Plug_dom_sf"/>
</dbReference>
<accession>A0ABW9JF80</accession>